<dbReference type="PANTHER" id="PTHR37809">
    <property type="entry name" value="RIBOSOMAL PROTEIN S12 METHYLTHIOTRANSFERASE ACCESSORY FACTOR YCAO"/>
    <property type="match status" value="1"/>
</dbReference>
<protein>
    <submittedName>
        <fullName evidence="2">Ribosomal protein S12 methylthiotransferase accessory factor</fullName>
    </submittedName>
</protein>
<dbReference type="PROSITE" id="PS51664">
    <property type="entry name" value="YCAO"/>
    <property type="match status" value="1"/>
</dbReference>
<evidence type="ECO:0000259" key="1">
    <source>
        <dbReference type="PROSITE" id="PS51664"/>
    </source>
</evidence>
<dbReference type="GO" id="GO:0005840">
    <property type="term" value="C:ribosome"/>
    <property type="evidence" value="ECO:0007669"/>
    <property type="project" value="UniProtKB-KW"/>
</dbReference>
<proteinExistence type="predicted"/>
<evidence type="ECO:0000313" key="2">
    <source>
        <dbReference type="EMBL" id="NYD75226.1"/>
    </source>
</evidence>
<dbReference type="AlphaFoldDB" id="A0A852T0Z1"/>
<keyword evidence="3" id="KW-1185">Reference proteome</keyword>
<keyword evidence="2" id="KW-0687">Ribonucleoprotein</keyword>
<keyword evidence="2" id="KW-0689">Ribosomal protein</keyword>
<dbReference type="RefSeq" id="WP_179457225.1">
    <property type="nucleotide sequence ID" value="NZ_BAAAPX010000001.1"/>
</dbReference>
<name>A0A852T0Z1_9MICO</name>
<dbReference type="InterPro" id="IPR003776">
    <property type="entry name" value="YcaO-like_dom"/>
</dbReference>
<dbReference type="EMBL" id="JACCBJ010000001">
    <property type="protein sequence ID" value="NYD75226.1"/>
    <property type="molecule type" value="Genomic_DNA"/>
</dbReference>
<evidence type="ECO:0000313" key="3">
    <source>
        <dbReference type="Proteomes" id="UP000589620"/>
    </source>
</evidence>
<dbReference type="Pfam" id="PF02624">
    <property type="entry name" value="YcaO"/>
    <property type="match status" value="1"/>
</dbReference>
<reference evidence="2 3" key="1">
    <citation type="submission" date="2020-07" db="EMBL/GenBank/DDBJ databases">
        <title>Sequencing the genomes of 1000 actinobacteria strains.</title>
        <authorList>
            <person name="Klenk H.-P."/>
        </authorList>
    </citation>
    <scope>NUCLEOTIDE SEQUENCE [LARGE SCALE GENOMIC DNA]</scope>
    <source>
        <strain evidence="2 3">DSM 23871</strain>
    </source>
</reference>
<dbReference type="GO" id="GO:0016740">
    <property type="term" value="F:transferase activity"/>
    <property type="evidence" value="ECO:0007669"/>
    <property type="project" value="UniProtKB-KW"/>
</dbReference>
<dbReference type="PANTHER" id="PTHR37809:SF1">
    <property type="entry name" value="RIBOSOMAL PROTEIN S12 METHYLTHIOTRANSFERASE ACCESSORY FACTOR YCAO"/>
    <property type="match status" value="1"/>
</dbReference>
<organism evidence="2 3">
    <name type="scientific">Leifsonia soli</name>
    <dbReference type="NCBI Taxonomy" id="582665"/>
    <lineage>
        <taxon>Bacteria</taxon>
        <taxon>Bacillati</taxon>
        <taxon>Actinomycetota</taxon>
        <taxon>Actinomycetes</taxon>
        <taxon>Micrococcales</taxon>
        <taxon>Microbacteriaceae</taxon>
        <taxon>Leifsonia</taxon>
    </lineage>
</organism>
<feature type="domain" description="YcaO" evidence="1">
    <location>
        <begin position="55"/>
        <end position="398"/>
    </location>
</feature>
<dbReference type="Gene3D" id="3.30.1330.230">
    <property type="match status" value="2"/>
</dbReference>
<gene>
    <name evidence="2" type="ORF">BJ963_002745</name>
</gene>
<keyword evidence="2" id="KW-0808">Transferase</keyword>
<sequence length="398" mass="42469">MTIEEGLISPDLGVISGVRQTRGRPGTISAPAVMMSMPKLATWTKSDAPDRPATGFGFSASRLIGSGTGEVVERYSAAIVPDDLPDISHDRRVDIERWIPFSDRQYARSGFPFIDPRTTEIKYVWAFDPVEGSSVGVPADLVYLRATGEEWCTISSNGLAAHRSAGAAARAAVFELIERDSFLRSWYGGLSHPVLEAGTLLAEADGRWGLSPSLLDLIRRVVRSAVSLTLVKMPAAGGLFGVLACARSSRIGLAVGCAAKPTMAEAVHSAIVEAVQTYNWALTMSPGTAASGIDSLESHIAFHSNPANAPASRFIDSGSRTNLATFLSGVPVSLEGAINRCHEAGWSIYLADVTSSDARKAGWHVIRALSPQAATLDVTEIHERQHRNLVTTAPHPFP</sequence>
<accession>A0A852T0Z1</accession>
<dbReference type="Proteomes" id="UP000589620">
    <property type="component" value="Unassembled WGS sequence"/>
</dbReference>
<comment type="caution">
    <text evidence="2">The sequence shown here is derived from an EMBL/GenBank/DDBJ whole genome shotgun (WGS) entry which is preliminary data.</text>
</comment>